<reference evidence="2 3" key="1">
    <citation type="submission" date="2017-11" db="EMBL/GenBank/DDBJ databases">
        <title>Isolation and Characterization of Family Methanocellaceae Species from Potential Methane Hydrate Area Offshore Southwestern Taiwan.</title>
        <authorList>
            <person name="Zhang W.-L."/>
            <person name="Chen W.-C."/>
            <person name="Lai M.-C."/>
            <person name="Chen S.-C."/>
        </authorList>
    </citation>
    <scope>NUCLEOTIDE SEQUENCE [LARGE SCALE GENOMIC DNA]</scope>
    <source>
        <strain evidence="2 3">CWC-04</strain>
    </source>
</reference>
<dbReference type="PANTHER" id="PTHR45615">
    <property type="entry name" value="MYOSIN HEAVY CHAIN, NON-MUSCLE"/>
    <property type="match status" value="1"/>
</dbReference>
<evidence type="ECO:0000256" key="1">
    <source>
        <dbReference type="SAM" id="MobiDB-lite"/>
    </source>
</evidence>
<accession>A0AAP2W5P9</accession>
<dbReference type="PANTHER" id="PTHR45615:SF80">
    <property type="entry name" value="GRIP DOMAIN-CONTAINING PROTEIN"/>
    <property type="match status" value="1"/>
</dbReference>
<feature type="compositionally biased region" description="Basic and acidic residues" evidence="1">
    <location>
        <begin position="499"/>
        <end position="524"/>
    </location>
</feature>
<name>A0AAP2W5P9_9EURY</name>
<evidence type="ECO:0000313" key="2">
    <source>
        <dbReference type="EMBL" id="MCD1294327.1"/>
    </source>
</evidence>
<evidence type="ECO:0000313" key="3">
    <source>
        <dbReference type="Proteomes" id="UP001320159"/>
    </source>
</evidence>
<feature type="compositionally biased region" description="Pro residues" evidence="1">
    <location>
        <begin position="336"/>
        <end position="347"/>
    </location>
</feature>
<feature type="region of interest" description="Disordered" evidence="1">
    <location>
        <begin position="330"/>
        <end position="349"/>
    </location>
</feature>
<dbReference type="SUPFAM" id="SSF69279">
    <property type="entry name" value="Phage tail proteins"/>
    <property type="match status" value="1"/>
</dbReference>
<sequence>MQSPAYKVKIGSATYDSSRLREIISIYVDLDMDVPLDRFKITLMKDSKSSSIKKGDPVQIELGYDGALNKVLTGTVNTVEPKISEVIVSGFSLMSLLTDAKINQVYENQSAGAMVKDMAGRAGLAVKEASDGISFPMYSIDDSKNVYTHIHELAQLCGFDLYLTGDGKLVFKKYERKTPRPFKYGRDVLEAEANELTPPATSVKVYGESPSSFKGANTSHLKSKKVVEGIAGNGGTVLTMEDARIRDKDTADKVAVAKLESLMTPLKGTIRSLGNTRVAPGDTIEIKEMPDSRINGEFEVRSMSHIFSGAEGLITTAGWIKKVSISPSEPALMSPPAVPAPPKPPSPLEEELKKAQGAMEESRLKLMDAVESGEAALEGMLAEINNAISEMDKRAEEMIKAAEEAKNTALEAAREALKKADELKKELEAQKKKIQDAIDEKMKKFEEYKKEAMAQADKYAGELTKLKEEGKKLADQASAKVEDVKKKVAEKQKELEDALNKAKEKMDETIRQARDKKKELEDAKGSVTGEVEGVGVADKAKIPDMEKEIGRLEKEAEDLKKEIDEKQKAIEDVVSGVSEKAEEIEKEVREKIADIDNKVKEIEGKAEEVKKGIDDAEKELKGYVDEAKKNLDEITKEIQEQIDEAKKMAEDIVKEAEEKYSQSVKKAEEAKKEAMTSLEKVKKSYNEARDKVIEAKKMAGLE</sequence>
<evidence type="ECO:0008006" key="4">
    <source>
        <dbReference type="Google" id="ProtNLM"/>
    </source>
</evidence>
<dbReference type="RefSeq" id="WP_230741156.1">
    <property type="nucleotide sequence ID" value="NZ_PGCK01000003.1"/>
</dbReference>
<gene>
    <name evidence="2" type="ORF">CUJ83_04855</name>
</gene>
<feature type="region of interest" description="Disordered" evidence="1">
    <location>
        <begin position="499"/>
        <end position="525"/>
    </location>
</feature>
<organism evidence="2 3">
    <name type="scientific">Methanooceanicella nereidis</name>
    <dbReference type="NCBI Taxonomy" id="2052831"/>
    <lineage>
        <taxon>Archaea</taxon>
        <taxon>Methanobacteriati</taxon>
        <taxon>Methanobacteriota</taxon>
        <taxon>Stenosarchaea group</taxon>
        <taxon>Methanomicrobia</taxon>
        <taxon>Methanocellales</taxon>
        <taxon>Methanocellaceae</taxon>
        <taxon>Methanooceanicella</taxon>
    </lineage>
</organism>
<keyword evidence="3" id="KW-1185">Reference proteome</keyword>
<dbReference type="Proteomes" id="UP001320159">
    <property type="component" value="Unassembled WGS sequence"/>
</dbReference>
<dbReference type="Gene3D" id="1.20.120.20">
    <property type="entry name" value="Apolipoprotein"/>
    <property type="match status" value="1"/>
</dbReference>
<dbReference type="EMBL" id="PGCK01000003">
    <property type="protein sequence ID" value="MCD1294327.1"/>
    <property type="molecule type" value="Genomic_DNA"/>
</dbReference>
<proteinExistence type="predicted"/>
<dbReference type="SUPFAM" id="SSF58113">
    <property type="entry name" value="Apolipoprotein A-I"/>
    <property type="match status" value="1"/>
</dbReference>
<protein>
    <recommendedName>
        <fullName evidence="4">Phage protein D</fullName>
    </recommendedName>
</protein>
<comment type="caution">
    <text evidence="2">The sequence shown here is derived from an EMBL/GenBank/DDBJ whole genome shotgun (WGS) entry which is preliminary data.</text>
</comment>
<dbReference type="AlphaFoldDB" id="A0AAP2W5P9"/>